<dbReference type="AlphaFoldDB" id="A0A1R7SQL2"/>
<dbReference type="EMBL" id="KJ144825">
    <property type="protein sequence ID" value="AIW58887.1"/>
    <property type="molecule type" value="Genomic_DNA"/>
</dbReference>
<proteinExistence type="predicted"/>
<evidence type="ECO:0000313" key="2">
    <source>
        <dbReference type="EMBL" id="AIW58887.1"/>
    </source>
</evidence>
<dbReference type="InterPro" id="IPR049735">
    <property type="entry name" value="NovE/LmbU-like"/>
</dbReference>
<protein>
    <submittedName>
        <fullName evidence="2">LmbU and CloE-like protein</fullName>
    </submittedName>
</protein>
<sequence length="267" mass="29541">MTAFGAQANLSSPHGRGHGAGLDESASEPGPSQRQRSSRVSEPRGWFSMAMPLLDPVPAKGGEHDAAHRAAAGVRGNPLSGRLGLDSSVQARRLGLRLPMDMSFESWRKIGDQLSVIADSSAWWLGDWLVYGAEYFPDRYRIALAKTSLSYKTLRNYAWVARKFPMSRRRDTLSLQHHAEVAALPEDEQELWLTRAETEGWPQSKLRKEIQASRAHIEDSGQSRVTISVEISSAQEQRWTAAARSAAVPLPEWIADTLDEAAVRTGR</sequence>
<feature type="region of interest" description="Disordered" evidence="1">
    <location>
        <begin position="1"/>
        <end position="42"/>
    </location>
</feature>
<dbReference type="NCBIfam" id="NF038070">
    <property type="entry name" value="LmbU_fam_TF"/>
    <property type="match status" value="1"/>
</dbReference>
<feature type="compositionally biased region" description="Polar residues" evidence="1">
    <location>
        <begin position="30"/>
        <end position="40"/>
    </location>
</feature>
<accession>A0A1R7SQL2</accession>
<name>A0A1R7SQL2_9ACTN</name>
<reference evidence="2" key="1">
    <citation type="submission" date="2014-01" db="EMBL/GenBank/DDBJ databases">
        <title>Ecumicin biosynthetic gene cluster from Nonomuraea sp. MJM5123.</title>
        <authorList>
            <person name="Kim J.-Y."/>
            <person name="Suh J.-W."/>
            <person name="Yang S.-H."/>
        </authorList>
    </citation>
    <scope>NUCLEOTIDE SEQUENCE</scope>
    <source>
        <strain evidence="2">MJM5123</strain>
    </source>
</reference>
<organism evidence="2">
    <name type="scientific">Nonomuraea sp. MJM5123</name>
    <dbReference type="NCBI Taxonomy" id="1562372"/>
    <lineage>
        <taxon>Bacteria</taxon>
        <taxon>Bacillati</taxon>
        <taxon>Actinomycetota</taxon>
        <taxon>Actinomycetes</taxon>
        <taxon>Streptosporangiales</taxon>
        <taxon>Streptosporangiaceae</taxon>
        <taxon>Nonomuraea</taxon>
    </lineage>
</organism>
<evidence type="ECO:0000256" key="1">
    <source>
        <dbReference type="SAM" id="MobiDB-lite"/>
    </source>
</evidence>